<dbReference type="PROSITE" id="PS51032">
    <property type="entry name" value="AP2_ERF"/>
    <property type="match status" value="1"/>
</dbReference>
<evidence type="ECO:0000256" key="6">
    <source>
        <dbReference type="SAM" id="MobiDB-lite"/>
    </source>
</evidence>
<keyword evidence="4" id="KW-0804">Transcription</keyword>
<dbReference type="AlphaFoldDB" id="A0AAV6MRU5"/>
<dbReference type="EMBL" id="JAGKQH010000012">
    <property type="protein sequence ID" value="KAG6585178.1"/>
    <property type="molecule type" value="Genomic_DNA"/>
</dbReference>
<dbReference type="FunFam" id="3.30.730.10:FF:000001">
    <property type="entry name" value="Ethylene-responsive transcription factor 2"/>
    <property type="match status" value="1"/>
</dbReference>
<keyword evidence="5" id="KW-0539">Nucleus</keyword>
<dbReference type="InterPro" id="IPR001471">
    <property type="entry name" value="AP2/ERF_dom"/>
</dbReference>
<evidence type="ECO:0000256" key="4">
    <source>
        <dbReference type="ARBA" id="ARBA00023163"/>
    </source>
</evidence>
<evidence type="ECO:0000256" key="1">
    <source>
        <dbReference type="ARBA" id="ARBA00004123"/>
    </source>
</evidence>
<evidence type="ECO:0000313" key="8">
    <source>
        <dbReference type="EMBL" id="KAG6585178.1"/>
    </source>
</evidence>
<organism evidence="8 9">
    <name type="scientific">Cucurbita argyrosperma subsp. sororia</name>
    <dbReference type="NCBI Taxonomy" id="37648"/>
    <lineage>
        <taxon>Eukaryota</taxon>
        <taxon>Viridiplantae</taxon>
        <taxon>Streptophyta</taxon>
        <taxon>Embryophyta</taxon>
        <taxon>Tracheophyta</taxon>
        <taxon>Spermatophyta</taxon>
        <taxon>Magnoliopsida</taxon>
        <taxon>eudicotyledons</taxon>
        <taxon>Gunneridae</taxon>
        <taxon>Pentapetalae</taxon>
        <taxon>rosids</taxon>
        <taxon>fabids</taxon>
        <taxon>Cucurbitales</taxon>
        <taxon>Cucurbitaceae</taxon>
        <taxon>Cucurbiteae</taxon>
        <taxon>Cucurbita</taxon>
    </lineage>
</organism>
<evidence type="ECO:0000256" key="2">
    <source>
        <dbReference type="ARBA" id="ARBA00023015"/>
    </source>
</evidence>
<dbReference type="SMART" id="SM00380">
    <property type="entry name" value="AP2"/>
    <property type="match status" value="1"/>
</dbReference>
<evidence type="ECO:0000259" key="7">
    <source>
        <dbReference type="PROSITE" id="PS51032"/>
    </source>
</evidence>
<dbReference type="PANTHER" id="PTHR31677">
    <property type="entry name" value="AP2 DOMAIN CLASS TRANSCRIPTION FACTOR"/>
    <property type="match status" value="1"/>
</dbReference>
<comment type="subcellular location">
    <subcellularLocation>
        <location evidence="1">Nucleus</location>
    </subcellularLocation>
</comment>
<proteinExistence type="predicted"/>
<dbReference type="PANTHER" id="PTHR31677:SF146">
    <property type="entry name" value="ETHYLENE-RESPONSIVE TRANSCRIPTION FACTOR ESR2"/>
    <property type="match status" value="1"/>
</dbReference>
<dbReference type="CDD" id="cd00018">
    <property type="entry name" value="AP2"/>
    <property type="match status" value="1"/>
</dbReference>
<dbReference type="Proteomes" id="UP000685013">
    <property type="component" value="Chromosome 12"/>
</dbReference>
<dbReference type="GO" id="GO:0005634">
    <property type="term" value="C:nucleus"/>
    <property type="evidence" value="ECO:0007669"/>
    <property type="project" value="UniProtKB-SubCell"/>
</dbReference>
<dbReference type="Pfam" id="PF00847">
    <property type="entry name" value="AP2"/>
    <property type="match status" value="1"/>
</dbReference>
<protein>
    <submittedName>
        <fullName evidence="8">Ethylene-responsive transcription factor ESR2</fullName>
    </submittedName>
</protein>
<feature type="region of interest" description="Disordered" evidence="6">
    <location>
        <begin position="97"/>
        <end position="117"/>
    </location>
</feature>
<dbReference type="GO" id="GO:0003700">
    <property type="term" value="F:DNA-binding transcription factor activity"/>
    <property type="evidence" value="ECO:0007669"/>
    <property type="project" value="InterPro"/>
</dbReference>
<accession>A0AAV6MRU5</accession>
<feature type="domain" description="AP2/ERF" evidence="7">
    <location>
        <begin position="40"/>
        <end position="97"/>
    </location>
</feature>
<evidence type="ECO:0000256" key="5">
    <source>
        <dbReference type="ARBA" id="ARBA00023242"/>
    </source>
</evidence>
<evidence type="ECO:0000313" key="9">
    <source>
        <dbReference type="Proteomes" id="UP000685013"/>
    </source>
</evidence>
<reference evidence="8 9" key="1">
    <citation type="journal article" date="2021" name="Hortic Res">
        <title>The domestication of Cucurbita argyrosperma as revealed by the genome of its wild relative.</title>
        <authorList>
            <person name="Barrera-Redondo J."/>
            <person name="Sanchez-de la Vega G."/>
            <person name="Aguirre-Liguori J.A."/>
            <person name="Castellanos-Morales G."/>
            <person name="Gutierrez-Guerrero Y.T."/>
            <person name="Aguirre-Dugua X."/>
            <person name="Aguirre-Planter E."/>
            <person name="Tenaillon M.I."/>
            <person name="Lira-Saade R."/>
            <person name="Eguiarte L.E."/>
        </authorList>
    </citation>
    <scope>NUCLEOTIDE SEQUENCE [LARGE SCALE GENOMIC DNA]</scope>
    <source>
        <strain evidence="8">JBR-2021</strain>
    </source>
</reference>
<keyword evidence="2" id="KW-0805">Transcription regulation</keyword>
<evidence type="ECO:0000256" key="3">
    <source>
        <dbReference type="ARBA" id="ARBA00023125"/>
    </source>
</evidence>
<name>A0AAV6MRU5_9ROSI</name>
<feature type="non-terminal residue" evidence="8">
    <location>
        <position position="1"/>
    </location>
</feature>
<gene>
    <name evidence="8" type="primary">ESR2</name>
    <name evidence="8" type="ORF">SDJN03_17911</name>
</gene>
<keyword evidence="3" id="KW-0238">DNA-binding</keyword>
<comment type="caution">
    <text evidence="8">The sequence shown here is derived from an EMBL/GenBank/DDBJ whole genome shotgun (WGS) entry which is preliminary data.</text>
</comment>
<sequence>MKCNATATTAATTTTTTTTTAAANILKRTLRDHNSTGTMRYRGVRRRPWGRYAAEIRDPQSKERRWLGTFDTAEEAARAYDCAARSMRGLKARTNFVYPSSPPPPPPHSLSDYPIPHFNLPKQSHPSLSRHLGVNSSNWPIFCTPNRGSEFVWSGSHKINTASPTLDMLLLRDFLNFPSSNSSLNPGSINSTTPVISKSLGDPLHQNYSSSEFLPKEDSPDSGLLEEIIHGFFPKSHSNSSTPTTNFNSDLSLDAFKNDNNNANNVDDLDNLDNLDYPDSSIHHILDNFNAPQLGLPHGHPQNLILDDIFHCPELLSLSAPQLENA</sequence>
<keyword evidence="9" id="KW-1185">Reference proteome</keyword>
<dbReference type="GO" id="GO:0003677">
    <property type="term" value="F:DNA binding"/>
    <property type="evidence" value="ECO:0007669"/>
    <property type="project" value="UniProtKB-KW"/>
</dbReference>